<gene>
    <name evidence="1" type="ORF">RIB2604_02000920</name>
</gene>
<dbReference type="EMBL" id="BCWF01000020">
    <property type="protein sequence ID" value="GAT25515.1"/>
    <property type="molecule type" value="Genomic_DNA"/>
</dbReference>
<dbReference type="AlphaFoldDB" id="A0A146FHY5"/>
<evidence type="ECO:0000313" key="1">
    <source>
        <dbReference type="EMBL" id="GAT25515.1"/>
    </source>
</evidence>
<evidence type="ECO:0000313" key="2">
    <source>
        <dbReference type="Proteomes" id="UP000075230"/>
    </source>
</evidence>
<reference evidence="1 2" key="1">
    <citation type="journal article" date="2016" name="DNA Res.">
        <title>Genome sequence of Aspergillus luchuensis NBRC 4314.</title>
        <authorList>
            <person name="Yamada O."/>
            <person name="Machida M."/>
            <person name="Hosoyama A."/>
            <person name="Goto M."/>
            <person name="Takahashi T."/>
            <person name="Futagami T."/>
            <person name="Yamagata Y."/>
            <person name="Takeuchi M."/>
            <person name="Kobayashi T."/>
            <person name="Koike H."/>
            <person name="Abe K."/>
            <person name="Asai K."/>
            <person name="Arita M."/>
            <person name="Fujita N."/>
            <person name="Fukuda K."/>
            <person name="Higa K."/>
            <person name="Horikawa H."/>
            <person name="Ishikawa T."/>
            <person name="Jinno K."/>
            <person name="Kato Y."/>
            <person name="Kirimura K."/>
            <person name="Mizutani O."/>
            <person name="Nakasone K."/>
            <person name="Sano M."/>
            <person name="Shiraishi Y."/>
            <person name="Tsukahara M."/>
            <person name="Gomi K."/>
        </authorList>
    </citation>
    <scope>NUCLEOTIDE SEQUENCE [LARGE SCALE GENOMIC DNA]</scope>
    <source>
        <strain evidence="1 2">RIB 2604</strain>
    </source>
</reference>
<comment type="caution">
    <text evidence="1">The sequence shown here is derived from an EMBL/GenBank/DDBJ whole genome shotgun (WGS) entry which is preliminary data.</text>
</comment>
<sequence>MTAMSSYHTIPRDVDEVDPFWGIQRILRVLSTWIMLNKTQKTSDSYAMVDENNDKSSEGATCLPTCTLAPSSATAPAPAVAGETVIVSNVLAAPVTKGAWVRGPPPYPAGTPKAQ</sequence>
<protein>
    <submittedName>
        <fullName evidence="1">Similar to An12g02310</fullName>
    </submittedName>
</protein>
<accession>A0A146FHY5</accession>
<name>A0A146FHY5_ASPKA</name>
<proteinExistence type="predicted"/>
<dbReference type="Proteomes" id="UP000075230">
    <property type="component" value="Unassembled WGS sequence"/>
</dbReference>
<organism evidence="1 2">
    <name type="scientific">Aspergillus kawachii</name>
    <name type="common">White koji mold</name>
    <name type="synonym">Aspergillus awamori var. kawachi</name>
    <dbReference type="NCBI Taxonomy" id="1069201"/>
    <lineage>
        <taxon>Eukaryota</taxon>
        <taxon>Fungi</taxon>
        <taxon>Dikarya</taxon>
        <taxon>Ascomycota</taxon>
        <taxon>Pezizomycotina</taxon>
        <taxon>Eurotiomycetes</taxon>
        <taxon>Eurotiomycetidae</taxon>
        <taxon>Eurotiales</taxon>
        <taxon>Aspergillaceae</taxon>
        <taxon>Aspergillus</taxon>
        <taxon>Aspergillus subgen. Circumdati</taxon>
    </lineage>
</organism>
<reference evidence="2" key="2">
    <citation type="submission" date="2016-02" db="EMBL/GenBank/DDBJ databases">
        <title>Genome sequencing of Aspergillus luchuensis NBRC 4314.</title>
        <authorList>
            <person name="Yamada O."/>
        </authorList>
    </citation>
    <scope>NUCLEOTIDE SEQUENCE [LARGE SCALE GENOMIC DNA]</scope>
    <source>
        <strain evidence="2">RIB 2604</strain>
    </source>
</reference>